<gene>
    <name evidence="2" type="ORF">AMECASPLE_038675</name>
</gene>
<sequence length="245" mass="27067">IKPTLQVKTSEGEPYLQHPERTVHSELENVEAALQRFPAQARGFPHTSTESRTGMSRQIRFSGALSHPAVIDSHEQYLAMDSVEVNSSRYRGEQPSNLTCSTLLYEPSPPTRRQESHLWDSGFSYRVQPLPRTQFCGLRGPQVYHEQPLVPPPKVKCDALTHHGCSRSESSDDDSNGPGPIPESGLRTRQLESLAQDIERFTCLAIAASMCSISVSWLGVALLGNSCWGSLGLGLCCDYESENII</sequence>
<feature type="region of interest" description="Disordered" evidence="1">
    <location>
        <begin position="163"/>
        <end position="186"/>
    </location>
</feature>
<reference evidence="2 3" key="1">
    <citation type="submission" date="2021-06" db="EMBL/GenBank/DDBJ databases">
        <authorList>
            <person name="Palmer J.M."/>
        </authorList>
    </citation>
    <scope>NUCLEOTIDE SEQUENCE [LARGE SCALE GENOMIC DNA]</scope>
    <source>
        <strain evidence="2 3">AS_MEX2019</strain>
        <tissue evidence="2">Muscle</tissue>
    </source>
</reference>
<comment type="caution">
    <text evidence="2">The sequence shown here is derived from an EMBL/GenBank/DDBJ whole genome shotgun (WGS) entry which is preliminary data.</text>
</comment>
<proteinExistence type="predicted"/>
<protein>
    <submittedName>
        <fullName evidence="2">Uncharacterized protein</fullName>
    </submittedName>
</protein>
<evidence type="ECO:0000313" key="2">
    <source>
        <dbReference type="EMBL" id="MEQ2289976.1"/>
    </source>
</evidence>
<evidence type="ECO:0000256" key="1">
    <source>
        <dbReference type="SAM" id="MobiDB-lite"/>
    </source>
</evidence>
<feature type="non-terminal residue" evidence="2">
    <location>
        <position position="1"/>
    </location>
</feature>
<dbReference type="EMBL" id="JAHRIP010026124">
    <property type="protein sequence ID" value="MEQ2289976.1"/>
    <property type="molecule type" value="Genomic_DNA"/>
</dbReference>
<keyword evidence="3" id="KW-1185">Reference proteome</keyword>
<evidence type="ECO:0000313" key="3">
    <source>
        <dbReference type="Proteomes" id="UP001469553"/>
    </source>
</evidence>
<name>A0ABV0Y8F9_9TELE</name>
<organism evidence="2 3">
    <name type="scientific">Ameca splendens</name>
    <dbReference type="NCBI Taxonomy" id="208324"/>
    <lineage>
        <taxon>Eukaryota</taxon>
        <taxon>Metazoa</taxon>
        <taxon>Chordata</taxon>
        <taxon>Craniata</taxon>
        <taxon>Vertebrata</taxon>
        <taxon>Euteleostomi</taxon>
        <taxon>Actinopterygii</taxon>
        <taxon>Neopterygii</taxon>
        <taxon>Teleostei</taxon>
        <taxon>Neoteleostei</taxon>
        <taxon>Acanthomorphata</taxon>
        <taxon>Ovalentaria</taxon>
        <taxon>Atherinomorphae</taxon>
        <taxon>Cyprinodontiformes</taxon>
        <taxon>Goodeidae</taxon>
        <taxon>Ameca</taxon>
    </lineage>
</organism>
<accession>A0ABV0Y8F9</accession>
<dbReference type="Proteomes" id="UP001469553">
    <property type="component" value="Unassembled WGS sequence"/>
</dbReference>